<accession>A0A087EDB4</accession>
<evidence type="ECO:0000313" key="3">
    <source>
        <dbReference type="Proteomes" id="UP000029080"/>
    </source>
</evidence>
<evidence type="ECO:0000256" key="1">
    <source>
        <dbReference type="SAM" id="MobiDB-lite"/>
    </source>
</evidence>
<sequence>MRRQRKFSTFPDSTLKPAFIAYRFAVPQQNSYLIGNGQCGMIRPASIVTRRLVDNKSLCRLRELRSGELVIDTPASVIVKCPASLAPPSVWPLDISCEIAHDIDEFKFVQPTVNICPFFREEACFGYIALGIFEIGRRMRNIEISAEHSLSATLGSLFLQLPKSLKHGIEKTVFLFHLHRIFHIAMVHIYACHSDVIAFRRSDIVLYPAAGIHVLRQPRQTIATFSHRQVRQQSDAGTTFDTTNLIGAVQIGRIGNSRCADIFLTDLSDYWIDFFLWSTYFLHTPDIRSFGLCPIQHALALCGTNAVEIGRRNRDRHNTDHSSGLGQSLPHPLTDECR</sequence>
<dbReference type="EMBL" id="JGZU01000012">
    <property type="protein sequence ID" value="KFJ05765.1"/>
    <property type="molecule type" value="Genomic_DNA"/>
</dbReference>
<feature type="region of interest" description="Disordered" evidence="1">
    <location>
        <begin position="314"/>
        <end position="338"/>
    </location>
</feature>
<reference evidence="2 3" key="1">
    <citation type="submission" date="2014-03" db="EMBL/GenBank/DDBJ databases">
        <title>Genomics of Bifidobacteria.</title>
        <authorList>
            <person name="Ventura M."/>
            <person name="Milani C."/>
            <person name="Lugli G.A."/>
        </authorList>
    </citation>
    <scope>NUCLEOTIDE SEQUENCE [LARGE SCALE GENOMIC DNA]</scope>
    <source>
        <strain evidence="2 3">JCM 13495</strain>
    </source>
</reference>
<proteinExistence type="predicted"/>
<gene>
    <name evidence="2" type="ORF">BITS_1764</name>
</gene>
<name>A0A087EDB4_9BIFI</name>
<dbReference type="STRING" id="356829.BITS_1764"/>
<comment type="caution">
    <text evidence="2">The sequence shown here is derived from an EMBL/GenBank/DDBJ whole genome shotgun (WGS) entry which is preliminary data.</text>
</comment>
<organism evidence="2 3">
    <name type="scientific">Bifidobacterium tsurumiense</name>
    <dbReference type="NCBI Taxonomy" id="356829"/>
    <lineage>
        <taxon>Bacteria</taxon>
        <taxon>Bacillati</taxon>
        <taxon>Actinomycetota</taxon>
        <taxon>Actinomycetes</taxon>
        <taxon>Bifidobacteriales</taxon>
        <taxon>Bifidobacteriaceae</taxon>
        <taxon>Bifidobacterium</taxon>
    </lineage>
</organism>
<evidence type="ECO:0000313" key="2">
    <source>
        <dbReference type="EMBL" id="KFJ05765.1"/>
    </source>
</evidence>
<dbReference type="Proteomes" id="UP000029080">
    <property type="component" value="Unassembled WGS sequence"/>
</dbReference>
<dbReference type="AlphaFoldDB" id="A0A087EDB4"/>
<protein>
    <submittedName>
        <fullName evidence="2">Uncharacterized protein</fullName>
    </submittedName>
</protein>
<keyword evidence="3" id="KW-1185">Reference proteome</keyword>